<gene>
    <name evidence="1" type="ORF">BDEG_20269</name>
</gene>
<sequence length="435" mass="48915">MSDSTFEDICCTSLSAPQRSFLDSLLSSYNLCLVAPSCKISPAVSDLINGPFLINRTSAISPDFVIHNMSFNPTSTISNSTITLADQLVQQANKTYTAHQSDRHSLTALPKRYKHQNSIEKSDLVMGVQSLSKKLCDTIQHAIRISSNLSTNADEKDNTATAQAQLMLSQSKAIERSAIICSISRQICELAQSLQYLSKEDMLDPPIIDLLLLSDEDALDIIRMLFEPDHTTTAFTTAFDPFIFVFRYVIRWLLFQRLVELDRPFGRTLASALRIVMKAQPKLAMKELIVDLLWDYSQRSATAMIESICKISKESLSQEDQLYLLCIIEENQERRLELNSLMIPLLDLLPLTSTSVVVSSKFIDVILAFLYRFQPDIRQSAVKFASAILGVCHAFEDMKLSFIQIKMLEQLAFGTNTFLRRKLVSSTSRLLANAI</sequence>
<organism evidence="1 2">
    <name type="scientific">Batrachochytrium dendrobatidis (strain JEL423)</name>
    <dbReference type="NCBI Taxonomy" id="403673"/>
    <lineage>
        <taxon>Eukaryota</taxon>
        <taxon>Fungi</taxon>
        <taxon>Fungi incertae sedis</taxon>
        <taxon>Chytridiomycota</taxon>
        <taxon>Chytridiomycota incertae sedis</taxon>
        <taxon>Chytridiomycetes</taxon>
        <taxon>Rhizophydiales</taxon>
        <taxon>Rhizophydiales incertae sedis</taxon>
        <taxon>Batrachochytrium</taxon>
    </lineage>
</organism>
<dbReference type="EMBL" id="DS022300">
    <property type="protein sequence ID" value="OAJ36050.1"/>
    <property type="molecule type" value="Genomic_DNA"/>
</dbReference>
<dbReference type="Proteomes" id="UP000077115">
    <property type="component" value="Unassembled WGS sequence"/>
</dbReference>
<dbReference type="VEuPathDB" id="FungiDB:BDEG_20269"/>
<evidence type="ECO:0000313" key="2">
    <source>
        <dbReference type="Proteomes" id="UP000077115"/>
    </source>
</evidence>
<evidence type="ECO:0000313" key="1">
    <source>
        <dbReference type="EMBL" id="OAJ36050.1"/>
    </source>
</evidence>
<accession>A0A177W8V8</accession>
<reference evidence="1 2" key="1">
    <citation type="submission" date="2006-10" db="EMBL/GenBank/DDBJ databases">
        <title>The Genome Sequence of Batrachochytrium dendrobatidis JEL423.</title>
        <authorList>
            <consortium name="The Broad Institute Genome Sequencing Platform"/>
            <person name="Birren B."/>
            <person name="Lander E."/>
            <person name="Galagan J."/>
            <person name="Cuomo C."/>
            <person name="Devon K."/>
            <person name="Jaffe D."/>
            <person name="Butler J."/>
            <person name="Alvarez P."/>
            <person name="Gnerre S."/>
            <person name="Grabherr M."/>
            <person name="Kleber M."/>
            <person name="Mauceli E."/>
            <person name="Brockman W."/>
            <person name="Young S."/>
            <person name="LaButti K."/>
            <person name="Sykes S."/>
            <person name="DeCaprio D."/>
            <person name="Crawford M."/>
            <person name="Koehrsen M."/>
            <person name="Engels R."/>
            <person name="Montgomery P."/>
            <person name="Pearson M."/>
            <person name="Howarth C."/>
            <person name="Larson L."/>
            <person name="White J."/>
            <person name="O'Leary S."/>
            <person name="Kodira C."/>
            <person name="Zeng Q."/>
            <person name="Yandava C."/>
            <person name="Alvarado L."/>
            <person name="Longcore J."/>
            <person name="James T."/>
        </authorList>
    </citation>
    <scope>NUCLEOTIDE SEQUENCE [LARGE SCALE GENOMIC DNA]</scope>
    <source>
        <strain evidence="1 2">JEL423</strain>
    </source>
</reference>
<name>A0A177W8V8_BATDL</name>
<proteinExistence type="predicted"/>
<protein>
    <recommendedName>
        <fullName evidence="3">Fanconi Anaemia group E protein C-terminal domain-containing protein</fullName>
    </recommendedName>
</protein>
<reference evidence="1 2" key="2">
    <citation type="submission" date="2016-05" db="EMBL/GenBank/DDBJ databases">
        <title>Lineage-specific infection strategies underlie the spectrum of fungal disease in amphibians.</title>
        <authorList>
            <person name="Cuomo C.A."/>
            <person name="Farrer R.A."/>
            <person name="James T."/>
            <person name="Longcore J."/>
            <person name="Birren B."/>
        </authorList>
    </citation>
    <scope>NUCLEOTIDE SEQUENCE [LARGE SCALE GENOMIC DNA]</scope>
    <source>
        <strain evidence="1 2">JEL423</strain>
    </source>
</reference>
<dbReference type="AlphaFoldDB" id="A0A177W8V8"/>
<evidence type="ECO:0008006" key="3">
    <source>
        <dbReference type="Google" id="ProtNLM"/>
    </source>
</evidence>
<dbReference type="Gene3D" id="1.25.40.480">
    <property type="match status" value="1"/>
</dbReference>